<dbReference type="PANTHER" id="PTHR14456:SF2">
    <property type="entry name" value="INOSITOL-PENTAKISPHOSPHATE 2-KINASE"/>
    <property type="match status" value="1"/>
</dbReference>
<evidence type="ECO:0000256" key="9">
    <source>
        <dbReference type="RuleBase" id="RU364126"/>
    </source>
</evidence>
<keyword evidence="8 9" id="KW-0067">ATP-binding</keyword>
<keyword evidence="7 9" id="KW-0418">Kinase</keyword>
<evidence type="ECO:0000256" key="7">
    <source>
        <dbReference type="ARBA" id="ARBA00022777"/>
    </source>
</evidence>
<dbReference type="OrthoDB" id="272370at2759"/>
<evidence type="ECO:0000313" key="11">
    <source>
        <dbReference type="EMBL" id="KAF2456786.1"/>
    </source>
</evidence>
<dbReference type="EMBL" id="MU001682">
    <property type="protein sequence ID" value="KAF2456786.1"/>
    <property type="molecule type" value="Genomic_DNA"/>
</dbReference>
<comment type="domain">
    <text evidence="9">The EXKPK motif is conserved in inositol-pentakisphosphate 2-kinases of both family 1 and 2.</text>
</comment>
<reference evidence="11" key="1">
    <citation type="journal article" date="2020" name="Stud. Mycol.">
        <title>101 Dothideomycetes genomes: a test case for predicting lifestyles and emergence of pathogens.</title>
        <authorList>
            <person name="Haridas S."/>
            <person name="Albert R."/>
            <person name="Binder M."/>
            <person name="Bloem J."/>
            <person name="Labutti K."/>
            <person name="Salamov A."/>
            <person name="Andreopoulos B."/>
            <person name="Baker S."/>
            <person name="Barry K."/>
            <person name="Bills G."/>
            <person name="Bluhm B."/>
            <person name="Cannon C."/>
            <person name="Castanera R."/>
            <person name="Culley D."/>
            <person name="Daum C."/>
            <person name="Ezra D."/>
            <person name="Gonzalez J."/>
            <person name="Henrissat B."/>
            <person name="Kuo A."/>
            <person name="Liang C."/>
            <person name="Lipzen A."/>
            <person name="Lutzoni F."/>
            <person name="Magnuson J."/>
            <person name="Mondo S."/>
            <person name="Nolan M."/>
            <person name="Ohm R."/>
            <person name="Pangilinan J."/>
            <person name="Park H.-J."/>
            <person name="Ramirez L."/>
            <person name="Alfaro M."/>
            <person name="Sun H."/>
            <person name="Tritt A."/>
            <person name="Yoshinaga Y."/>
            <person name="Zwiers L.-H."/>
            <person name="Turgeon B."/>
            <person name="Goodwin S."/>
            <person name="Spatafora J."/>
            <person name="Crous P."/>
            <person name="Grigoriev I."/>
        </authorList>
    </citation>
    <scope>NUCLEOTIDE SEQUENCE</scope>
    <source>
        <strain evidence="11">ATCC 16933</strain>
    </source>
</reference>
<evidence type="ECO:0000256" key="10">
    <source>
        <dbReference type="SAM" id="MobiDB-lite"/>
    </source>
</evidence>
<dbReference type="AlphaFoldDB" id="A0A6A6NYJ1"/>
<dbReference type="GO" id="GO:0005634">
    <property type="term" value="C:nucleus"/>
    <property type="evidence" value="ECO:0007669"/>
    <property type="project" value="TreeGrafter"/>
</dbReference>
<dbReference type="GO" id="GO:0005524">
    <property type="term" value="F:ATP binding"/>
    <property type="evidence" value="ECO:0007669"/>
    <property type="project" value="UniProtKB-KW"/>
</dbReference>
<evidence type="ECO:0000256" key="8">
    <source>
        <dbReference type="ARBA" id="ARBA00022840"/>
    </source>
</evidence>
<name>A0A6A6NYJ1_9PEZI</name>
<dbReference type="GO" id="GO:0032958">
    <property type="term" value="P:inositol phosphate biosynthetic process"/>
    <property type="evidence" value="ECO:0007669"/>
    <property type="project" value="TreeGrafter"/>
</dbReference>
<keyword evidence="5 9" id="KW-0808">Transferase</keyword>
<dbReference type="EC" id="2.7.1.158" evidence="3 9"/>
<evidence type="ECO:0000256" key="5">
    <source>
        <dbReference type="ARBA" id="ARBA00022679"/>
    </source>
</evidence>
<dbReference type="GO" id="GO:0035299">
    <property type="term" value="F:inositol-1,3,4,5,6-pentakisphosphate 2-kinase activity"/>
    <property type="evidence" value="ECO:0007669"/>
    <property type="project" value="UniProtKB-EC"/>
</dbReference>
<comment type="function">
    <text evidence="9">Phosphorylates Ins(1,3,4,5,6)P5 at position 2 to form Ins(1,2,3,4,5,6)P6 (InsP6 or phytate).</text>
</comment>
<keyword evidence="6 9" id="KW-0547">Nucleotide-binding</keyword>
<comment type="similarity">
    <text evidence="2">Belongs to the IPK1 type 1 family.</text>
</comment>
<keyword evidence="12" id="KW-1185">Reference proteome</keyword>
<comment type="catalytic activity">
    <reaction evidence="9">
        <text>1D-myo-inositol 1,3,4,5,6-pentakisphosphate + ATP = 1D-myo-inositol hexakisphosphate + ADP + H(+)</text>
        <dbReference type="Rhea" id="RHEA:20313"/>
        <dbReference type="ChEBI" id="CHEBI:15378"/>
        <dbReference type="ChEBI" id="CHEBI:30616"/>
        <dbReference type="ChEBI" id="CHEBI:57733"/>
        <dbReference type="ChEBI" id="CHEBI:58130"/>
        <dbReference type="ChEBI" id="CHEBI:456216"/>
        <dbReference type="EC" id="2.7.1.158"/>
    </reaction>
</comment>
<organism evidence="11 12">
    <name type="scientific">Lineolata rhizophorae</name>
    <dbReference type="NCBI Taxonomy" id="578093"/>
    <lineage>
        <taxon>Eukaryota</taxon>
        <taxon>Fungi</taxon>
        <taxon>Dikarya</taxon>
        <taxon>Ascomycota</taxon>
        <taxon>Pezizomycotina</taxon>
        <taxon>Dothideomycetes</taxon>
        <taxon>Dothideomycetes incertae sedis</taxon>
        <taxon>Lineolatales</taxon>
        <taxon>Lineolataceae</taxon>
        <taxon>Lineolata</taxon>
    </lineage>
</organism>
<evidence type="ECO:0000256" key="3">
    <source>
        <dbReference type="ARBA" id="ARBA00012023"/>
    </source>
</evidence>
<gene>
    <name evidence="11" type="ORF">BDY21DRAFT_346083</name>
</gene>
<comment type="function">
    <text evidence="1">Has kinase activity and phosphorylates inositol-1,3,4,5,6-pentakisphosphate (Ins(1,3,4,5,6)P5) to produce 1,2,3,4,5,6-hexakisphosphate (InsP6), also known as phytate.</text>
</comment>
<dbReference type="Pfam" id="PF06090">
    <property type="entry name" value="Ins_P5_2-kin"/>
    <property type="match status" value="1"/>
</dbReference>
<feature type="region of interest" description="Disordered" evidence="10">
    <location>
        <begin position="436"/>
        <end position="464"/>
    </location>
</feature>
<evidence type="ECO:0000256" key="4">
    <source>
        <dbReference type="ARBA" id="ARBA00014846"/>
    </source>
</evidence>
<evidence type="ECO:0000256" key="2">
    <source>
        <dbReference type="ARBA" id="ARBA00008305"/>
    </source>
</evidence>
<dbReference type="Proteomes" id="UP000799766">
    <property type="component" value="Unassembled WGS sequence"/>
</dbReference>
<protein>
    <recommendedName>
        <fullName evidence="4 9">Inositol-pentakisphosphate 2-kinase</fullName>
        <ecNumber evidence="3 9">2.7.1.158</ecNumber>
    </recommendedName>
</protein>
<accession>A0A6A6NYJ1</accession>
<sequence length="464" mass="52459">MSSAPPNAGNSLVDDLHGAFADNTIWLDRDVSPSVPASFIRFQYLSEGGANVLLSLSPDLSGGKTGYREEHKPLLEGKLLRLRKAVRGFITAKDIFRFHQSVIQYFFSADEVVEYTLLRVNNSFLAVCNENLQRLAEHQLRTADRTDGCLIGSQDDFISALFVTDMTSHFGPTPDPRGVAFFPTAESSSQRLVTVEFKPKWLIQSPTAPQKARRCRTCALRAKRQATKHRSSDKEFCPLALVDSKGPSAHTLAESIVRAQAYYHELDPAQLDHLTKMLSSFIQYERTNDRLLQKLKNLQMRLSHPLSRTRKCEDVSDILISMTLRDCSLLIRFDIASVGGEHVEPEAKLADLDFKSHGLLVDHYCERNSAVLVETVKALDNPKLVDHELRAARDDLYDRLRTWSEAEEHLIRAGWYTGDENCKLDREICVLWKERDGAETESATEPEDATRNRVVRSNSLKDKK</sequence>
<dbReference type="PANTHER" id="PTHR14456">
    <property type="entry name" value="INOSITOL POLYPHOSPHATE KINASE 1"/>
    <property type="match status" value="1"/>
</dbReference>
<dbReference type="InterPro" id="IPR009286">
    <property type="entry name" value="Ins_P5_2-kin"/>
</dbReference>
<evidence type="ECO:0000313" key="12">
    <source>
        <dbReference type="Proteomes" id="UP000799766"/>
    </source>
</evidence>
<evidence type="ECO:0000256" key="1">
    <source>
        <dbReference type="ARBA" id="ARBA00003979"/>
    </source>
</evidence>
<evidence type="ECO:0000256" key="6">
    <source>
        <dbReference type="ARBA" id="ARBA00022741"/>
    </source>
</evidence>
<proteinExistence type="inferred from homology"/>